<name>A0A4C1TPV8_EUMVA</name>
<evidence type="ECO:0000256" key="1">
    <source>
        <dbReference type="SAM" id="MobiDB-lite"/>
    </source>
</evidence>
<organism evidence="2 3">
    <name type="scientific">Eumeta variegata</name>
    <name type="common">Bagworm moth</name>
    <name type="synonym">Eumeta japonica</name>
    <dbReference type="NCBI Taxonomy" id="151549"/>
    <lineage>
        <taxon>Eukaryota</taxon>
        <taxon>Metazoa</taxon>
        <taxon>Ecdysozoa</taxon>
        <taxon>Arthropoda</taxon>
        <taxon>Hexapoda</taxon>
        <taxon>Insecta</taxon>
        <taxon>Pterygota</taxon>
        <taxon>Neoptera</taxon>
        <taxon>Endopterygota</taxon>
        <taxon>Lepidoptera</taxon>
        <taxon>Glossata</taxon>
        <taxon>Ditrysia</taxon>
        <taxon>Tineoidea</taxon>
        <taxon>Psychidae</taxon>
        <taxon>Oiketicinae</taxon>
        <taxon>Eumeta</taxon>
    </lineage>
</organism>
<feature type="region of interest" description="Disordered" evidence="1">
    <location>
        <begin position="82"/>
        <end position="107"/>
    </location>
</feature>
<comment type="caution">
    <text evidence="2">The sequence shown here is derived from an EMBL/GenBank/DDBJ whole genome shotgun (WGS) entry which is preliminary data.</text>
</comment>
<gene>
    <name evidence="2" type="ORF">EVAR_94355_1</name>
</gene>
<reference evidence="2 3" key="1">
    <citation type="journal article" date="2019" name="Commun. Biol.">
        <title>The bagworm genome reveals a unique fibroin gene that provides high tensile strength.</title>
        <authorList>
            <person name="Kono N."/>
            <person name="Nakamura H."/>
            <person name="Ohtoshi R."/>
            <person name="Tomita M."/>
            <person name="Numata K."/>
            <person name="Arakawa K."/>
        </authorList>
    </citation>
    <scope>NUCLEOTIDE SEQUENCE [LARGE SCALE GENOMIC DNA]</scope>
</reference>
<proteinExistence type="predicted"/>
<protein>
    <submittedName>
        <fullName evidence="2">Uncharacterized protein</fullName>
    </submittedName>
</protein>
<dbReference type="EMBL" id="BGZK01000076">
    <property type="protein sequence ID" value="GBP16010.1"/>
    <property type="molecule type" value="Genomic_DNA"/>
</dbReference>
<accession>A0A4C1TPV8</accession>
<evidence type="ECO:0000313" key="2">
    <source>
        <dbReference type="EMBL" id="GBP16010.1"/>
    </source>
</evidence>
<dbReference type="Proteomes" id="UP000299102">
    <property type="component" value="Unassembled WGS sequence"/>
</dbReference>
<evidence type="ECO:0000313" key="3">
    <source>
        <dbReference type="Proteomes" id="UP000299102"/>
    </source>
</evidence>
<keyword evidence="3" id="KW-1185">Reference proteome</keyword>
<sequence>MIDRAPLGLATEHAQNPKIHNYSDTRMKVIEGAVSVDAQTLCVDRRVLRMRRRSSGWDVRFWTRRYRVRTLATDEFSDEVLSQTKRHRRASDSTSDARSAMHCQRLL</sequence>
<dbReference type="AlphaFoldDB" id="A0A4C1TPV8"/>